<proteinExistence type="predicted"/>
<dbReference type="EMBL" id="KV407454">
    <property type="protein sequence ID" value="KZF25882.1"/>
    <property type="molecule type" value="Genomic_DNA"/>
</dbReference>
<organism evidence="2 3">
    <name type="scientific">Xylona heveae (strain CBS 132557 / TC161)</name>
    <dbReference type="NCBI Taxonomy" id="1328760"/>
    <lineage>
        <taxon>Eukaryota</taxon>
        <taxon>Fungi</taxon>
        <taxon>Dikarya</taxon>
        <taxon>Ascomycota</taxon>
        <taxon>Pezizomycotina</taxon>
        <taxon>Xylonomycetes</taxon>
        <taxon>Xylonales</taxon>
        <taxon>Xylonaceae</taxon>
        <taxon>Xylona</taxon>
    </lineage>
</organism>
<dbReference type="GeneID" id="28896538"/>
<evidence type="ECO:0000256" key="1">
    <source>
        <dbReference type="SAM" id="Phobius"/>
    </source>
</evidence>
<evidence type="ECO:0000313" key="2">
    <source>
        <dbReference type="EMBL" id="KZF25882.1"/>
    </source>
</evidence>
<dbReference type="InParanoid" id="A0A165J899"/>
<accession>A0A165J899</accession>
<gene>
    <name evidence="2" type="ORF">L228DRAFT_242264</name>
</gene>
<reference evidence="2 3" key="1">
    <citation type="journal article" date="2016" name="Fungal Biol.">
        <title>The genome of Xylona heveae provides a window into fungal endophytism.</title>
        <authorList>
            <person name="Gazis R."/>
            <person name="Kuo A."/>
            <person name="Riley R."/>
            <person name="LaButti K."/>
            <person name="Lipzen A."/>
            <person name="Lin J."/>
            <person name="Amirebrahimi M."/>
            <person name="Hesse C.N."/>
            <person name="Spatafora J.W."/>
            <person name="Henrissat B."/>
            <person name="Hainaut M."/>
            <person name="Grigoriev I.V."/>
            <person name="Hibbett D.S."/>
        </authorList>
    </citation>
    <scope>NUCLEOTIDE SEQUENCE [LARGE SCALE GENOMIC DNA]</scope>
    <source>
        <strain evidence="2 3">TC161</strain>
    </source>
</reference>
<dbReference type="RefSeq" id="XP_018191437.1">
    <property type="nucleotide sequence ID" value="XM_018331401.1"/>
</dbReference>
<keyword evidence="1" id="KW-0472">Membrane</keyword>
<dbReference type="AlphaFoldDB" id="A0A165J899"/>
<name>A0A165J899_XYLHT</name>
<protein>
    <submittedName>
        <fullName evidence="2">Uncharacterized protein</fullName>
    </submittedName>
</protein>
<feature type="transmembrane region" description="Helical" evidence="1">
    <location>
        <begin position="26"/>
        <end position="49"/>
    </location>
</feature>
<keyword evidence="1" id="KW-0812">Transmembrane</keyword>
<dbReference type="Proteomes" id="UP000076632">
    <property type="component" value="Unassembled WGS sequence"/>
</dbReference>
<evidence type="ECO:0000313" key="3">
    <source>
        <dbReference type="Proteomes" id="UP000076632"/>
    </source>
</evidence>
<keyword evidence="1" id="KW-1133">Transmembrane helix</keyword>
<sequence>MCLSGPESALLIGLTPFERRSNYRRVVVTGGGRTLWGFVYINMYAALIWHF</sequence>
<keyword evidence="3" id="KW-1185">Reference proteome</keyword>